<dbReference type="RefSeq" id="WP_030530504.1">
    <property type="nucleotide sequence ID" value="NZ_JOIJ01000002.1"/>
</dbReference>
<dbReference type="Pfam" id="PF22752">
    <property type="entry name" value="DUF488-N3i"/>
    <property type="match status" value="1"/>
</dbReference>
<dbReference type="InterPro" id="IPR052552">
    <property type="entry name" value="YeaO-like"/>
</dbReference>
<reference evidence="1 2" key="1">
    <citation type="submission" date="2019-07" db="EMBL/GenBank/DDBJ databases">
        <title>R&amp;d 2014.</title>
        <authorList>
            <person name="Klenk H.-P."/>
        </authorList>
    </citation>
    <scope>NUCLEOTIDE SEQUENCE [LARGE SCALE GENOMIC DNA]</scope>
    <source>
        <strain evidence="1 2">DSM 43194</strain>
    </source>
</reference>
<accession>A0A660C7Y7</accession>
<dbReference type="PANTHER" id="PTHR36849:SF1">
    <property type="entry name" value="CYTOPLASMIC PROTEIN"/>
    <property type="match status" value="1"/>
</dbReference>
<protein>
    <submittedName>
        <fullName evidence="1">Uncharacterized protein YeaO (DUF488 family)</fullName>
    </submittedName>
</protein>
<gene>
    <name evidence="1" type="ORF">JD82_01281</name>
</gene>
<keyword evidence="2" id="KW-1185">Reference proteome</keyword>
<dbReference type="PANTHER" id="PTHR36849">
    <property type="entry name" value="CYTOPLASMIC PROTEIN-RELATED"/>
    <property type="match status" value="1"/>
</dbReference>
<organism evidence="1 2">
    <name type="scientific">Prauserella rugosa</name>
    <dbReference type="NCBI Taxonomy" id="43354"/>
    <lineage>
        <taxon>Bacteria</taxon>
        <taxon>Bacillati</taxon>
        <taxon>Actinomycetota</taxon>
        <taxon>Actinomycetes</taxon>
        <taxon>Pseudonocardiales</taxon>
        <taxon>Pseudonocardiaceae</taxon>
        <taxon>Prauserella</taxon>
    </lineage>
</organism>
<dbReference type="OrthoDB" id="9790745at2"/>
<comment type="caution">
    <text evidence="1">The sequence shown here is derived from an EMBL/GenBank/DDBJ whole genome shotgun (WGS) entry which is preliminary data.</text>
</comment>
<dbReference type="AlphaFoldDB" id="A0A660C7Y7"/>
<dbReference type="EMBL" id="VLJV01000001">
    <property type="protein sequence ID" value="TWH19456.1"/>
    <property type="molecule type" value="Genomic_DNA"/>
</dbReference>
<name>A0A660C7Y7_9PSEU</name>
<evidence type="ECO:0000313" key="2">
    <source>
        <dbReference type="Proteomes" id="UP000317303"/>
    </source>
</evidence>
<sequence>MAHRVDYARVYDRDHDRSSRDRGAAVLVDRVWPRGVRKADAGFDEWLRAVAPSTELRTWYGHDPERFAEFRRRYLDELDDAERAEALAHLRRLADDGAVTLLTATRDVDHSHAAVLAEVLNSAEPS</sequence>
<evidence type="ECO:0000313" key="1">
    <source>
        <dbReference type="EMBL" id="TWH19456.1"/>
    </source>
</evidence>
<dbReference type="Proteomes" id="UP000317303">
    <property type="component" value="Unassembled WGS sequence"/>
</dbReference>
<proteinExistence type="predicted"/>